<feature type="domain" description="GAPS4 PD-(D/E)XK nuclease" evidence="1">
    <location>
        <begin position="1"/>
        <end position="166"/>
    </location>
</feature>
<evidence type="ECO:0000259" key="1">
    <source>
        <dbReference type="Pfam" id="PF26115"/>
    </source>
</evidence>
<dbReference type="eggNOG" id="ENOG502ZKFM">
    <property type="taxonomic scope" value="Bacteria"/>
</dbReference>
<dbReference type="RefSeq" id="WP_038091524.1">
    <property type="nucleotide sequence ID" value="NZ_JMIR01000029.1"/>
</dbReference>
<dbReference type="Proteomes" id="UP000027931">
    <property type="component" value="Unassembled WGS sequence"/>
</dbReference>
<dbReference type="Pfam" id="PF26115">
    <property type="entry name" value="PDDEXK_GAPS4"/>
    <property type="match status" value="1"/>
</dbReference>
<keyword evidence="3" id="KW-1185">Reference proteome</keyword>
<dbReference type="STRING" id="1157490.EL26_17685"/>
<reference evidence="2 3" key="1">
    <citation type="journal article" date="2013" name="Int. J. Syst. Evol. Microbiol.">
        <title>Tumebacillus flagellatus sp. nov., an alpha-amylase/pullulanase-producing bacterium isolated from cassava wastewater.</title>
        <authorList>
            <person name="Wang Q."/>
            <person name="Xie N."/>
            <person name="Qin Y."/>
            <person name="Shen N."/>
            <person name="Zhu J."/>
            <person name="Mi H."/>
            <person name="Huang R."/>
        </authorList>
    </citation>
    <scope>NUCLEOTIDE SEQUENCE [LARGE SCALE GENOMIC DNA]</scope>
    <source>
        <strain evidence="2 3">GST4</strain>
    </source>
</reference>
<comment type="caution">
    <text evidence="2">The sequence shown here is derived from an EMBL/GenBank/DDBJ whole genome shotgun (WGS) entry which is preliminary data.</text>
</comment>
<dbReference type="AlphaFoldDB" id="A0A074M7N5"/>
<proteinExistence type="predicted"/>
<evidence type="ECO:0000313" key="2">
    <source>
        <dbReference type="EMBL" id="KEO82002.1"/>
    </source>
</evidence>
<accession>A0A074M7N5</accession>
<organism evidence="2 3">
    <name type="scientific">Tumebacillus flagellatus</name>
    <dbReference type="NCBI Taxonomy" id="1157490"/>
    <lineage>
        <taxon>Bacteria</taxon>
        <taxon>Bacillati</taxon>
        <taxon>Bacillota</taxon>
        <taxon>Bacilli</taxon>
        <taxon>Bacillales</taxon>
        <taxon>Alicyclobacillaceae</taxon>
        <taxon>Tumebacillus</taxon>
    </lineage>
</organism>
<name>A0A074M7N5_9BACL</name>
<gene>
    <name evidence="2" type="ORF">EL26_17685</name>
</gene>
<dbReference type="EMBL" id="JMIR01000029">
    <property type="protein sequence ID" value="KEO82002.1"/>
    <property type="molecule type" value="Genomic_DNA"/>
</dbReference>
<sequence length="311" mass="35749">MGEEQKRSGDLGEKIVYSILQKIGWSSPSRNFDIPCHNQEKHRLKKNDRKSHGIDFLTHLHNPLITDVQDTVVISSKYRGKYGVSINTQLKDFIRDIAPAIECLKKNKDHKVNFGNKVKRTNYAGVIFWLSRNDDDVNRGVIEEVRDLRDRNNFKYDSIYLVDNKRTNFLLGSIAFAKSLIVGGSVEFLYPNTSLNVPGLNGRHTSGSILPLQFINSSILPFRITDGNRKILVITVIDNFVEDELLRIIGLAQNLTNDWANETIIAFPDYRQYEHEIQVNRSKSRFIGSELIRNLSVRSYSFGNFRTLEEE</sequence>
<evidence type="ECO:0000313" key="3">
    <source>
        <dbReference type="Proteomes" id="UP000027931"/>
    </source>
</evidence>
<protein>
    <recommendedName>
        <fullName evidence="1">GAPS4 PD-(D/E)XK nuclease domain-containing protein</fullName>
    </recommendedName>
</protein>
<dbReference type="OrthoDB" id="2680225at2"/>
<dbReference type="InterPro" id="IPR058873">
    <property type="entry name" value="PDDEXK_GAPS4"/>
</dbReference>